<dbReference type="InterPro" id="IPR020094">
    <property type="entry name" value="TruA/RsuA/RluB/E/F_N"/>
</dbReference>
<evidence type="ECO:0000256" key="6">
    <source>
        <dbReference type="RuleBase" id="RU003887"/>
    </source>
</evidence>
<organism evidence="8 9">
    <name type="scientific">Halomonas cibimaris</name>
    <dbReference type="NCBI Taxonomy" id="657012"/>
    <lineage>
        <taxon>Bacteria</taxon>
        <taxon>Pseudomonadati</taxon>
        <taxon>Pseudomonadota</taxon>
        <taxon>Gammaproteobacteria</taxon>
        <taxon>Oceanospirillales</taxon>
        <taxon>Halomonadaceae</taxon>
        <taxon>Halomonas</taxon>
    </lineage>
</organism>
<evidence type="ECO:0000313" key="8">
    <source>
        <dbReference type="EMBL" id="GAA3909087.1"/>
    </source>
</evidence>
<reference evidence="9" key="1">
    <citation type="journal article" date="2019" name="Int. J. Syst. Evol. Microbiol.">
        <title>The Global Catalogue of Microorganisms (GCM) 10K type strain sequencing project: providing services to taxonomists for standard genome sequencing and annotation.</title>
        <authorList>
            <consortium name="The Broad Institute Genomics Platform"/>
            <consortium name="The Broad Institute Genome Sequencing Center for Infectious Disease"/>
            <person name="Wu L."/>
            <person name="Ma J."/>
        </authorList>
    </citation>
    <scope>NUCLEOTIDE SEQUENCE [LARGE SCALE GENOMIC DNA]</scope>
    <source>
        <strain evidence="9">JCM 16914</strain>
    </source>
</reference>
<dbReference type="InterPro" id="IPR042092">
    <property type="entry name" value="PsdUridine_s_RsuA/RluB/E/F_cat"/>
</dbReference>
<dbReference type="InterPro" id="IPR018496">
    <property type="entry name" value="PsdUridine_synth_RsuA/RluB_CS"/>
</dbReference>
<proteinExistence type="inferred from homology"/>
<dbReference type="Pfam" id="PF01479">
    <property type="entry name" value="S4"/>
    <property type="match status" value="1"/>
</dbReference>
<evidence type="ECO:0000256" key="3">
    <source>
        <dbReference type="ARBA" id="ARBA00036390"/>
    </source>
</evidence>
<accession>A0ABP7M0H5</accession>
<dbReference type="EC" id="5.4.99.-" evidence="6"/>
<dbReference type="NCBIfam" id="TIGR00093">
    <property type="entry name" value="pseudouridine synthase"/>
    <property type="match status" value="1"/>
</dbReference>
<dbReference type="Gene3D" id="3.30.70.1560">
    <property type="entry name" value="Alpha-L RNA-binding motif"/>
    <property type="match status" value="1"/>
</dbReference>
<dbReference type="CDD" id="cd02553">
    <property type="entry name" value="PseudoU_synth_RsuA"/>
    <property type="match status" value="1"/>
</dbReference>
<dbReference type="PROSITE" id="PS01149">
    <property type="entry name" value="PSI_RSU"/>
    <property type="match status" value="1"/>
</dbReference>
<dbReference type="SUPFAM" id="SSF55120">
    <property type="entry name" value="Pseudouridine synthase"/>
    <property type="match status" value="1"/>
</dbReference>
<dbReference type="InterPro" id="IPR002942">
    <property type="entry name" value="S4_RNA-bd"/>
</dbReference>
<dbReference type="InterPro" id="IPR006145">
    <property type="entry name" value="PsdUridine_synth_RsuA/RluA"/>
</dbReference>
<dbReference type="Pfam" id="PF00849">
    <property type="entry name" value="PseudoU_synth_2"/>
    <property type="match status" value="1"/>
</dbReference>
<dbReference type="SMART" id="SM00363">
    <property type="entry name" value="S4"/>
    <property type="match status" value="1"/>
</dbReference>
<evidence type="ECO:0000259" key="7">
    <source>
        <dbReference type="SMART" id="SM00363"/>
    </source>
</evidence>
<keyword evidence="2 6" id="KW-0413">Isomerase</keyword>
<keyword evidence="5" id="KW-0694">RNA-binding</keyword>
<name>A0ABP7M0H5_9GAMM</name>
<dbReference type="PANTHER" id="PTHR47683:SF2">
    <property type="entry name" value="RNA-BINDING S4 DOMAIN-CONTAINING PROTEIN"/>
    <property type="match status" value="1"/>
</dbReference>
<dbReference type="InterPro" id="IPR020103">
    <property type="entry name" value="PsdUridine_synth_cat_dom_sf"/>
</dbReference>
<comment type="catalytic activity">
    <reaction evidence="3">
        <text>uridine(35) in tRNA(Tyr) = pseudouridine(35) in tRNA(Tyr)</text>
        <dbReference type="Rhea" id="RHEA:60556"/>
        <dbReference type="Rhea" id="RHEA-COMP:15607"/>
        <dbReference type="Rhea" id="RHEA-COMP:15608"/>
        <dbReference type="ChEBI" id="CHEBI:65314"/>
        <dbReference type="ChEBI" id="CHEBI:65315"/>
    </reaction>
</comment>
<gene>
    <name evidence="8" type="primary">rsuA</name>
    <name evidence="8" type="ORF">GCM10022228_19610</name>
</gene>
<dbReference type="Proteomes" id="UP001500133">
    <property type="component" value="Unassembled WGS sequence"/>
</dbReference>
<evidence type="ECO:0000256" key="4">
    <source>
        <dbReference type="ARBA" id="ARBA00036535"/>
    </source>
</evidence>
<sequence length="240" mass="26844">MNKPATMRLDRFLSETTPLTRSLAKKALKAGEVTLNGKPVKQPAQQISPDEDAVTWQDEPLELVGKRYLMLHKPLGVECTARRGLYPRAIDLLDVPRVERLQPVGRLDVDTTGLLLMTDDGQWLHRITSPKHRCDKVYRATLAEPWEGDTAAWAIERMAEGLLLEDDDRPTRPATLTMLGPVEAELAISEGRYHQVKRMFGALGNRVTALHRRAIGPLELAAGLAPGEWRALTDDEIARF</sequence>
<dbReference type="Gene3D" id="3.10.290.10">
    <property type="entry name" value="RNA-binding S4 domain"/>
    <property type="match status" value="1"/>
</dbReference>
<comment type="catalytic activity">
    <reaction evidence="4">
        <text>uridine(2604) in 23S rRNA = pseudouridine(2604) in 23S rRNA</text>
        <dbReference type="Rhea" id="RHEA:38875"/>
        <dbReference type="Rhea" id="RHEA-COMP:10093"/>
        <dbReference type="Rhea" id="RHEA-COMP:10094"/>
        <dbReference type="ChEBI" id="CHEBI:65314"/>
        <dbReference type="ChEBI" id="CHEBI:65315"/>
        <dbReference type="EC" id="5.4.99.21"/>
    </reaction>
</comment>
<evidence type="ECO:0000256" key="5">
    <source>
        <dbReference type="PROSITE-ProRule" id="PRU00182"/>
    </source>
</evidence>
<dbReference type="InterPro" id="IPR050343">
    <property type="entry name" value="RsuA_PseudoU_synthase"/>
</dbReference>
<dbReference type="PANTHER" id="PTHR47683">
    <property type="entry name" value="PSEUDOURIDINE SYNTHASE FAMILY PROTEIN-RELATED"/>
    <property type="match status" value="1"/>
</dbReference>
<dbReference type="EMBL" id="BAAAZT010000075">
    <property type="protein sequence ID" value="GAA3909087.1"/>
    <property type="molecule type" value="Genomic_DNA"/>
</dbReference>
<dbReference type="SUPFAM" id="SSF55174">
    <property type="entry name" value="Alpha-L RNA-binding motif"/>
    <property type="match status" value="1"/>
</dbReference>
<dbReference type="InterPro" id="IPR000748">
    <property type="entry name" value="PsdUridine_synth_RsuA/RluB/E/F"/>
</dbReference>
<protein>
    <recommendedName>
        <fullName evidence="6">Pseudouridine synthase</fullName>
        <ecNumber evidence="6">5.4.99.-</ecNumber>
    </recommendedName>
</protein>
<keyword evidence="9" id="KW-1185">Reference proteome</keyword>
<evidence type="ECO:0000313" key="9">
    <source>
        <dbReference type="Proteomes" id="UP001500133"/>
    </source>
</evidence>
<dbReference type="CDD" id="cd00165">
    <property type="entry name" value="S4"/>
    <property type="match status" value="1"/>
</dbReference>
<comment type="similarity">
    <text evidence="1 6">Belongs to the pseudouridine synthase RsuA family.</text>
</comment>
<dbReference type="InterPro" id="IPR036986">
    <property type="entry name" value="S4_RNA-bd_sf"/>
</dbReference>
<dbReference type="Gene3D" id="3.30.70.580">
    <property type="entry name" value="Pseudouridine synthase I, catalytic domain, N-terminal subdomain"/>
    <property type="match status" value="1"/>
</dbReference>
<evidence type="ECO:0000256" key="1">
    <source>
        <dbReference type="ARBA" id="ARBA00008348"/>
    </source>
</evidence>
<evidence type="ECO:0000256" key="2">
    <source>
        <dbReference type="ARBA" id="ARBA00023235"/>
    </source>
</evidence>
<dbReference type="PROSITE" id="PS50889">
    <property type="entry name" value="S4"/>
    <property type="match status" value="1"/>
</dbReference>
<comment type="caution">
    <text evidence="8">The sequence shown here is derived from an EMBL/GenBank/DDBJ whole genome shotgun (WGS) entry which is preliminary data.</text>
</comment>
<feature type="domain" description="RNA-binding S4" evidence="7">
    <location>
        <begin position="7"/>
        <end position="69"/>
    </location>
</feature>